<sequence length="588" mass="64494">MLIFAPPSNKRFHHEWNTISIESFACSTYVIVVVRSLSPFSQFCNHDRNKTRVIMTIGLVLVSLLSLVTGTTTGVCSQSAPKAIIPQGTIQGFHDSSCNSVFLGIPFAATTGGQNRWRPPQPLRASTSLFKAETYGPTCPQAVTNKAFSKQDDEDCLNLNIWAPSSGENLPVFVYMCGGAMVTGSNSNPQLQGNNFARNGVIYVNFNTRESIFASPHSSELKAAHPSESQNFSILDMEEALQWVRNNIKAFGGDPDHIVFGGHSSGSVQVDHYLWNHPKTWLKGAIMMSANAISGPAYAPINEALDAVSAEVRCPTGGKGQIECLRNIDFFSFETANFNSTFNTWFTPVVDNITRFSDYTYRFAKGEYASHVPLITGNSNGEGTVFSIVYGSENTDFKSWIKTFDADSAFLSNCSLIHAYSPKDFASESLRSGAQYGDARFNCPVDYLVDMRSEKQDTWLYRFYGKYDNVVGLPNTAPTHGTEVPFFHGGNECFDSLAGVTAAQQALADHTHQWFVKWIKNPAAGPGWAKASPKSGAFAKLGVPGNELAITVGNTNEYNLRCQAVYNHRFSHYPVIQSVLGLANKLNP</sequence>
<accession>A0A8H7TQP4</accession>
<organism evidence="3 4">
    <name type="scientific">Bionectria ochroleuca</name>
    <name type="common">Gliocladium roseum</name>
    <dbReference type="NCBI Taxonomy" id="29856"/>
    <lineage>
        <taxon>Eukaryota</taxon>
        <taxon>Fungi</taxon>
        <taxon>Dikarya</taxon>
        <taxon>Ascomycota</taxon>
        <taxon>Pezizomycotina</taxon>
        <taxon>Sordariomycetes</taxon>
        <taxon>Hypocreomycetidae</taxon>
        <taxon>Hypocreales</taxon>
        <taxon>Bionectriaceae</taxon>
        <taxon>Clonostachys</taxon>
    </lineage>
</organism>
<dbReference type="SUPFAM" id="SSF53474">
    <property type="entry name" value="alpha/beta-Hydrolases"/>
    <property type="match status" value="1"/>
</dbReference>
<dbReference type="InterPro" id="IPR029058">
    <property type="entry name" value="AB_hydrolase_fold"/>
</dbReference>
<dbReference type="Pfam" id="PF00135">
    <property type="entry name" value="COesterase"/>
    <property type="match status" value="1"/>
</dbReference>
<feature type="transmembrane region" description="Helical" evidence="1">
    <location>
        <begin position="54"/>
        <end position="75"/>
    </location>
</feature>
<evidence type="ECO:0000256" key="1">
    <source>
        <dbReference type="SAM" id="Phobius"/>
    </source>
</evidence>
<evidence type="ECO:0000259" key="2">
    <source>
        <dbReference type="Pfam" id="PF00135"/>
    </source>
</evidence>
<reference evidence="3" key="1">
    <citation type="submission" date="2020-10" db="EMBL/GenBank/DDBJ databases">
        <title>High-Quality Genome Resource of Clonostachys rosea strain S41 by Oxford Nanopore Long-Read Sequencing.</title>
        <authorList>
            <person name="Wang H."/>
        </authorList>
    </citation>
    <scope>NUCLEOTIDE SEQUENCE</scope>
    <source>
        <strain evidence="3">S41</strain>
    </source>
</reference>
<keyword evidence="1" id="KW-0812">Transmembrane</keyword>
<dbReference type="PANTHER" id="PTHR11559">
    <property type="entry name" value="CARBOXYLESTERASE"/>
    <property type="match status" value="1"/>
</dbReference>
<evidence type="ECO:0000313" key="4">
    <source>
        <dbReference type="Proteomes" id="UP000616885"/>
    </source>
</evidence>
<name>A0A8H7TQP4_BIOOC</name>
<keyword evidence="1" id="KW-1133">Transmembrane helix</keyword>
<gene>
    <name evidence="3" type="ORF">IM811_011838</name>
</gene>
<dbReference type="AlphaFoldDB" id="A0A8H7TQP4"/>
<feature type="domain" description="Carboxylesterase type B" evidence="2">
    <location>
        <begin position="83"/>
        <end position="545"/>
    </location>
</feature>
<evidence type="ECO:0000313" key="3">
    <source>
        <dbReference type="EMBL" id="KAF9753080.1"/>
    </source>
</evidence>
<proteinExistence type="predicted"/>
<dbReference type="InterPro" id="IPR002018">
    <property type="entry name" value="CarbesteraseB"/>
</dbReference>
<dbReference type="Gene3D" id="3.40.50.1820">
    <property type="entry name" value="alpha/beta hydrolase"/>
    <property type="match status" value="1"/>
</dbReference>
<dbReference type="InterPro" id="IPR050309">
    <property type="entry name" value="Type-B_Carboxylest/Lipase"/>
</dbReference>
<comment type="caution">
    <text evidence="3">The sequence shown here is derived from an EMBL/GenBank/DDBJ whole genome shotgun (WGS) entry which is preliminary data.</text>
</comment>
<protein>
    <recommendedName>
        <fullName evidence="2">Carboxylesterase type B domain-containing protein</fullName>
    </recommendedName>
</protein>
<dbReference type="EMBL" id="JADCTT010000004">
    <property type="protein sequence ID" value="KAF9753080.1"/>
    <property type="molecule type" value="Genomic_DNA"/>
</dbReference>
<keyword evidence="1" id="KW-0472">Membrane</keyword>
<dbReference type="Proteomes" id="UP000616885">
    <property type="component" value="Unassembled WGS sequence"/>
</dbReference>